<accession>A0A497EXE7</accession>
<name>A0A497EXE7_9CREN</name>
<evidence type="ECO:0000256" key="1">
    <source>
        <dbReference type="SAM" id="Coils"/>
    </source>
</evidence>
<protein>
    <submittedName>
        <fullName evidence="2">Uncharacterized protein</fullName>
    </submittedName>
</protein>
<organism evidence="2 3">
    <name type="scientific">Thermoproteota archaeon</name>
    <dbReference type="NCBI Taxonomy" id="2056631"/>
    <lineage>
        <taxon>Archaea</taxon>
        <taxon>Thermoproteota</taxon>
    </lineage>
</organism>
<dbReference type="Proteomes" id="UP000281962">
    <property type="component" value="Unassembled WGS sequence"/>
</dbReference>
<reference evidence="2 3" key="1">
    <citation type="submission" date="2018-06" db="EMBL/GenBank/DDBJ databases">
        <title>Extensive metabolic versatility and redundancy in microbially diverse, dynamic hydrothermal sediments.</title>
        <authorList>
            <person name="Dombrowski N."/>
            <person name="Teske A."/>
            <person name="Baker B.J."/>
        </authorList>
    </citation>
    <scope>NUCLEOTIDE SEQUENCE [LARGE SCALE GENOMIC DNA]</scope>
    <source>
        <strain evidence="2">B30_G17</strain>
    </source>
</reference>
<keyword evidence="1" id="KW-0175">Coiled coil</keyword>
<gene>
    <name evidence="2" type="ORF">DRJ21_00265</name>
</gene>
<feature type="non-terminal residue" evidence="2">
    <location>
        <position position="1"/>
    </location>
</feature>
<evidence type="ECO:0000313" key="2">
    <source>
        <dbReference type="EMBL" id="RLE51390.1"/>
    </source>
</evidence>
<proteinExistence type="predicted"/>
<comment type="caution">
    <text evidence="2">The sequence shown here is derived from an EMBL/GenBank/DDBJ whole genome shotgun (WGS) entry which is preliminary data.</text>
</comment>
<evidence type="ECO:0000313" key="3">
    <source>
        <dbReference type="Proteomes" id="UP000281962"/>
    </source>
</evidence>
<dbReference type="AlphaFoldDB" id="A0A497EXE7"/>
<dbReference type="EMBL" id="QMQY01000004">
    <property type="protein sequence ID" value="RLE51390.1"/>
    <property type="molecule type" value="Genomic_DNA"/>
</dbReference>
<feature type="coiled-coil region" evidence="1">
    <location>
        <begin position="59"/>
        <end position="107"/>
    </location>
</feature>
<sequence>ILSGVDRLISEFWMGHKAGIEGVYFLQGIEDLENRNLLSKLVEEYNRALKKLTVFSEEVEDIRSIERKWEDRFEELREELKERDQKIIELEKRIEQLIREIREIRKGAYNYTW</sequence>